<feature type="region of interest" description="Disordered" evidence="3">
    <location>
        <begin position="1"/>
        <end position="22"/>
    </location>
</feature>
<dbReference type="RefSeq" id="WP_040747793.1">
    <property type="nucleotide sequence ID" value="NZ_JACHIT010000002.1"/>
</dbReference>
<keyword evidence="6" id="KW-1185">Reference proteome</keyword>
<dbReference type="Proteomes" id="UP000540412">
    <property type="component" value="Unassembled WGS sequence"/>
</dbReference>
<evidence type="ECO:0000256" key="3">
    <source>
        <dbReference type="SAM" id="MobiDB-lite"/>
    </source>
</evidence>
<evidence type="ECO:0000256" key="4">
    <source>
        <dbReference type="SAM" id="Phobius"/>
    </source>
</evidence>
<reference evidence="5 6" key="1">
    <citation type="submission" date="2020-08" db="EMBL/GenBank/DDBJ databases">
        <title>Sequencing the genomes of 1000 actinobacteria strains.</title>
        <authorList>
            <person name="Klenk H.-P."/>
        </authorList>
    </citation>
    <scope>NUCLEOTIDE SEQUENCE [LARGE SCALE GENOMIC DNA]</scope>
    <source>
        <strain evidence="5 6">DSM 43582</strain>
    </source>
</reference>
<dbReference type="EMBL" id="JACHIT010000002">
    <property type="protein sequence ID" value="MBB5917821.1"/>
    <property type="molecule type" value="Genomic_DNA"/>
</dbReference>
<sequence length="185" mass="19635">MSDIDDDIDEASHSEPSEEVLPQSRSRRRVLSSVGIAVVIVALAVATVILAVDHRDAARDRADRSAFLQAARQAVVNLTTISSDHADADIARILDGSTGPFRDDFTARSKAFTSVVQQSHVSTTGTVTAAGIESASGDEAKVLVAATSKVTNAAGAQNEPRVWRLRLALQRTEGRILVSNVDFVA</sequence>
<accession>A0A7W9ULQ9</accession>
<evidence type="ECO:0000256" key="2">
    <source>
        <dbReference type="ARBA" id="ARBA00023136"/>
    </source>
</evidence>
<comment type="subcellular location">
    <subcellularLocation>
        <location evidence="1">Membrane</location>
    </subcellularLocation>
</comment>
<name>A0A7W9ULQ9_9NOCA</name>
<dbReference type="PANTHER" id="PTHR37042">
    <property type="entry name" value="OUTER MEMBRANE PROTEIN RV1973"/>
    <property type="match status" value="1"/>
</dbReference>
<evidence type="ECO:0000256" key="1">
    <source>
        <dbReference type="ARBA" id="ARBA00004370"/>
    </source>
</evidence>
<dbReference type="GO" id="GO:0016020">
    <property type="term" value="C:membrane"/>
    <property type="evidence" value="ECO:0007669"/>
    <property type="project" value="UniProtKB-SubCell"/>
</dbReference>
<gene>
    <name evidence="5" type="ORF">BJY24_006733</name>
</gene>
<comment type="caution">
    <text evidence="5">The sequence shown here is derived from an EMBL/GenBank/DDBJ whole genome shotgun (WGS) entry which is preliminary data.</text>
</comment>
<feature type="transmembrane region" description="Helical" evidence="4">
    <location>
        <begin position="30"/>
        <end position="52"/>
    </location>
</feature>
<dbReference type="PANTHER" id="PTHR37042:SF4">
    <property type="entry name" value="OUTER MEMBRANE PROTEIN RV1973"/>
    <property type="match status" value="1"/>
</dbReference>
<evidence type="ECO:0000313" key="6">
    <source>
        <dbReference type="Proteomes" id="UP000540412"/>
    </source>
</evidence>
<keyword evidence="2 4" id="KW-0472">Membrane</keyword>
<dbReference type="AlphaFoldDB" id="A0A7W9ULQ9"/>
<evidence type="ECO:0000313" key="5">
    <source>
        <dbReference type="EMBL" id="MBB5917821.1"/>
    </source>
</evidence>
<protein>
    <submittedName>
        <fullName evidence="5">Mce-associated membrane protein</fullName>
    </submittedName>
</protein>
<proteinExistence type="predicted"/>
<keyword evidence="4" id="KW-0812">Transmembrane</keyword>
<keyword evidence="4" id="KW-1133">Transmembrane helix</keyword>
<organism evidence="5 6">
    <name type="scientific">Nocardia transvalensis</name>
    <dbReference type="NCBI Taxonomy" id="37333"/>
    <lineage>
        <taxon>Bacteria</taxon>
        <taxon>Bacillati</taxon>
        <taxon>Actinomycetota</taxon>
        <taxon>Actinomycetes</taxon>
        <taxon>Mycobacteriales</taxon>
        <taxon>Nocardiaceae</taxon>
        <taxon>Nocardia</taxon>
    </lineage>
</organism>